<sequence>MTSIDFFGSFNVDFFKNRKFVIDERKYVNADFFIKDLLQALDNPSIYFFNNQPKLYNSNYTLHSEYNGDIYKNETILDHAFIARKLFNINLDSQFCIFRDGTCTKQDWYDFDIVIIIELLPSGISTEYDGIITVKNREKVFFRCKYKSYTDKTEYFKL</sequence>
<organism evidence="1 2">
    <name type="scientific">Vairimorpha ceranae</name>
    <dbReference type="NCBI Taxonomy" id="40302"/>
    <lineage>
        <taxon>Eukaryota</taxon>
        <taxon>Fungi</taxon>
        <taxon>Fungi incertae sedis</taxon>
        <taxon>Microsporidia</taxon>
        <taxon>Nosematidae</taxon>
        <taxon>Vairimorpha</taxon>
    </lineage>
</organism>
<dbReference type="VEuPathDB" id="MicrosporidiaDB:G9O61_00g011830"/>
<dbReference type="OMA" id="YYEFKYK"/>
<reference evidence="1 2" key="1">
    <citation type="journal article" date="2015" name="Environ. Microbiol.">
        <title>Genome analyses suggest the presence of polyploidy and recent human-driven expansions in eight global populations of the honeybee pathogen Nosema ceranae.</title>
        <authorList>
            <person name="Pelin A."/>
            <person name="Selman M."/>
            <person name="Aris-Brosou S."/>
            <person name="Farinelli L."/>
            <person name="Corradi N."/>
        </authorList>
    </citation>
    <scope>NUCLEOTIDE SEQUENCE [LARGE SCALE GENOMIC DNA]</scope>
    <source>
        <strain evidence="1 2">PA08 1199</strain>
    </source>
</reference>
<dbReference type="RefSeq" id="XP_024331759.1">
    <property type="nucleotide sequence ID" value="XM_024476487.1"/>
</dbReference>
<proteinExistence type="predicted"/>
<evidence type="ECO:0000313" key="2">
    <source>
        <dbReference type="Proteomes" id="UP000034350"/>
    </source>
</evidence>
<dbReference type="OrthoDB" id="9995306at2759"/>
<accession>A0A0F9YU82</accession>
<name>A0A0F9YU82_9MICR</name>
<dbReference type="GeneID" id="36321440"/>
<dbReference type="AlphaFoldDB" id="A0A0F9YU82"/>
<dbReference type="EMBL" id="JPQZ01000008">
    <property type="protein sequence ID" value="KKO76017.1"/>
    <property type="molecule type" value="Genomic_DNA"/>
</dbReference>
<gene>
    <name evidence="1" type="ORF">AAJ76_800076756</name>
</gene>
<keyword evidence="2" id="KW-1185">Reference proteome</keyword>
<protein>
    <submittedName>
        <fullName evidence="1">Uncharacterized protein</fullName>
    </submittedName>
</protein>
<evidence type="ECO:0000313" key="1">
    <source>
        <dbReference type="EMBL" id="KKO76017.1"/>
    </source>
</evidence>
<dbReference type="Proteomes" id="UP000034350">
    <property type="component" value="Unassembled WGS sequence"/>
</dbReference>
<dbReference type="VEuPathDB" id="MicrosporidiaDB:AAJ76_800076756"/>
<comment type="caution">
    <text evidence="1">The sequence shown here is derived from an EMBL/GenBank/DDBJ whole genome shotgun (WGS) entry which is preliminary data.</text>
</comment>
<dbReference type="VEuPathDB" id="MicrosporidiaDB:NCER_101208"/>